<dbReference type="Proteomes" id="UP001056608">
    <property type="component" value="Segment"/>
</dbReference>
<organism evidence="1 2">
    <name type="scientific">Xanthomonas phage Pfeifenkraut</name>
    <dbReference type="NCBI Taxonomy" id="2939132"/>
    <lineage>
        <taxon>Viruses</taxon>
        <taxon>Duplodnaviria</taxon>
        <taxon>Heunggongvirae</taxon>
        <taxon>Uroviricota</taxon>
        <taxon>Caudoviricetes</taxon>
        <taxon>Stanbaylleyvirinae</taxon>
        <taxon>Shirevirus</taxon>
        <taxon>Shirevirus pfeifenkraut</taxon>
    </lineage>
</organism>
<dbReference type="EMBL" id="ON189044">
    <property type="protein sequence ID" value="URA06959.1"/>
    <property type="molecule type" value="Genomic_DNA"/>
</dbReference>
<protein>
    <submittedName>
        <fullName evidence="1">Pyrimidine dimer DNA glycosylase</fullName>
    </submittedName>
</protein>
<keyword evidence="2" id="KW-1185">Reference proteome</keyword>
<sequence>MTYEANAFLRLENFHLVRVPMPALRAVVLSAKTRGNQSAFSFLAVRLCGSRLGPVSGRKAHPWAWCVLAPASVKRASGRGPASATVAQRCIACMSVRGLPVHQFVNRCDSRFNGSMFCDQHLVQQYDDLCACRIVRRHCHFIPTVTERCGHVICRAMRVVVNDTIPVEVQFNRACEVWVAGSHCTYSNRGGTPLTLAGMRHYAPICKVT</sequence>
<reference evidence="1" key="1">
    <citation type="journal article" date="2022" name="Viruses">
        <title>Isolation of novel Xanthomonas phages for the plant pathogens X. translucens and X. campestris.</title>
        <authorList>
            <person name="Erdrich S.H."/>
            <person name="Sharma V."/>
            <person name="Schurr U."/>
            <person name="Arsova B."/>
            <person name="Frunzke J."/>
        </authorList>
    </citation>
    <scope>NUCLEOTIDE SEQUENCE</scope>
</reference>
<evidence type="ECO:0000313" key="2">
    <source>
        <dbReference type="Proteomes" id="UP001056608"/>
    </source>
</evidence>
<evidence type="ECO:0000313" key="1">
    <source>
        <dbReference type="EMBL" id="URA06959.1"/>
    </source>
</evidence>
<name>A0A9E7J666_9CAUD</name>
<proteinExistence type="predicted"/>
<gene>
    <name evidence="1" type="ORF">Pfeifenkraut_BL30062</name>
</gene>
<accession>A0A9E7J666</accession>